<proteinExistence type="predicted"/>
<evidence type="ECO:0000313" key="1">
    <source>
        <dbReference type="EMBL" id="KAK3704646.1"/>
    </source>
</evidence>
<organism evidence="1 2">
    <name type="scientific">Vermiconidia calcicola</name>
    <dbReference type="NCBI Taxonomy" id="1690605"/>
    <lineage>
        <taxon>Eukaryota</taxon>
        <taxon>Fungi</taxon>
        <taxon>Dikarya</taxon>
        <taxon>Ascomycota</taxon>
        <taxon>Pezizomycotina</taxon>
        <taxon>Dothideomycetes</taxon>
        <taxon>Dothideomycetidae</taxon>
        <taxon>Mycosphaerellales</taxon>
        <taxon>Extremaceae</taxon>
        <taxon>Vermiconidia</taxon>
    </lineage>
</organism>
<dbReference type="Proteomes" id="UP001281147">
    <property type="component" value="Unassembled WGS sequence"/>
</dbReference>
<dbReference type="EMBL" id="JAUTXU010000137">
    <property type="protein sequence ID" value="KAK3704646.1"/>
    <property type="molecule type" value="Genomic_DNA"/>
</dbReference>
<name>A0ACC3MVK5_9PEZI</name>
<reference evidence="1" key="1">
    <citation type="submission" date="2023-07" db="EMBL/GenBank/DDBJ databases">
        <title>Black Yeasts Isolated from many extreme environments.</title>
        <authorList>
            <person name="Coleine C."/>
            <person name="Stajich J.E."/>
            <person name="Selbmann L."/>
        </authorList>
    </citation>
    <scope>NUCLEOTIDE SEQUENCE</scope>
    <source>
        <strain evidence="1">CCFEE 5714</strain>
    </source>
</reference>
<sequence>MSTGKNSRIGANDNGVSIGQVSPDSPKFSASSASDLDDNYHLYQQHAGEALDPVEAKRVLRKVDLRVMPILVVIYLLQYLDKNGCQRIWPGRRPWADGQGFLEATVNPGFVMIISMWYRSAEQPLRLETYYCTNGIATMFGGLLGYAIGNIKSGLPQWMYVFIFFGSFSVIAGVWSLLILPDSPSTAKFLRERERAVAVERVAENRTGVKNRKFSTYQLRQTFYDPKTWILFIMATAAQVPNSSLTSFASTNVASFGFDTLATQYMQIPGGAVQFLALITGGYICSKFPNLRCITMITANTICILGAGLLVGLSDDNKWGRLVALWLCYFQGLGFSMSLTMVSSNIAGYTKKQLTGALLFTGYCIGNIIGPQTFRDTEAPYYHSAYIAYALPLPVLRTRIADRECSMLVGYSVKLLMAVIFYAYMYWVNKKRDREAAAEGLGSDEEEKAAIERGMHDMTELDNKGFRYCL</sequence>
<keyword evidence="2" id="KW-1185">Reference proteome</keyword>
<evidence type="ECO:0000313" key="2">
    <source>
        <dbReference type="Proteomes" id="UP001281147"/>
    </source>
</evidence>
<protein>
    <submittedName>
        <fullName evidence="1">Uncharacterized protein</fullName>
    </submittedName>
</protein>
<comment type="caution">
    <text evidence="1">The sequence shown here is derived from an EMBL/GenBank/DDBJ whole genome shotgun (WGS) entry which is preliminary data.</text>
</comment>
<accession>A0ACC3MVK5</accession>
<gene>
    <name evidence="1" type="ORF">LTR37_013745</name>
</gene>